<evidence type="ECO:0000313" key="3">
    <source>
        <dbReference type="Proteomes" id="UP000092024"/>
    </source>
</evidence>
<dbReference type="STRING" id="1844972.A7K91_15945"/>
<dbReference type="AlphaFoldDB" id="A0A1A5YEP3"/>
<proteinExistence type="predicted"/>
<dbReference type="InterPro" id="IPR051678">
    <property type="entry name" value="AGP_Transferase"/>
</dbReference>
<feature type="domain" description="Aminoglycoside phosphotransferase" evidence="1">
    <location>
        <begin position="24"/>
        <end position="233"/>
    </location>
</feature>
<dbReference type="SUPFAM" id="SSF56112">
    <property type="entry name" value="Protein kinase-like (PK-like)"/>
    <property type="match status" value="1"/>
</dbReference>
<name>A0A1A5YEP3_9BACL</name>
<evidence type="ECO:0000313" key="2">
    <source>
        <dbReference type="EMBL" id="OBR64111.1"/>
    </source>
</evidence>
<dbReference type="Pfam" id="PF01636">
    <property type="entry name" value="APH"/>
    <property type="match status" value="1"/>
</dbReference>
<comment type="caution">
    <text evidence="2">The sequence shown here is derived from an EMBL/GenBank/DDBJ whole genome shotgun (WGS) entry which is preliminary data.</text>
</comment>
<dbReference type="RefSeq" id="WP_068685311.1">
    <property type="nucleotide sequence ID" value="NZ_LYPA01000066.1"/>
</dbReference>
<dbReference type="InterPro" id="IPR011009">
    <property type="entry name" value="Kinase-like_dom_sf"/>
</dbReference>
<sequence>MTEESRTEPDHHLGKKIAEGGCSEVFVWGDAGQIIKIAKPNTGFDAMEKEFANNKLAWESGLPVTQPFRLLKVEERPAIIFERIYGETVMERFLRELSKEASSSLADTPIIENDVRLTARALAAIHSKPHDGSLPSQRESMKYAIQAAGYLTKGETDKIAAILEGLPSKNAFCHGDPNPKNIMIKDDGTYVMLDWMNASAGNPEADLAEYIIMVRYAILPSTLPPAALKRFDAWREEMIAVFLDEYRKETGITREEAEPWILPALARKLCADGITEAEKVLLIKDIRESLERTAVL</sequence>
<dbReference type="OrthoDB" id="9800774at2"/>
<dbReference type="EMBL" id="LYPA01000066">
    <property type="protein sequence ID" value="OBR64111.1"/>
    <property type="molecule type" value="Genomic_DNA"/>
</dbReference>
<reference evidence="2 3" key="1">
    <citation type="submission" date="2016-05" db="EMBL/GenBank/DDBJ databases">
        <title>Paenibacillus oryzae. sp. nov., isolated from the rice root.</title>
        <authorList>
            <person name="Zhang J."/>
            <person name="Zhang X."/>
        </authorList>
    </citation>
    <scope>NUCLEOTIDE SEQUENCE [LARGE SCALE GENOMIC DNA]</scope>
    <source>
        <strain evidence="2 3">1DrF-4</strain>
    </source>
</reference>
<organism evidence="2 3">
    <name type="scientific">Paenibacillus oryzae</name>
    <dbReference type="NCBI Taxonomy" id="1844972"/>
    <lineage>
        <taxon>Bacteria</taxon>
        <taxon>Bacillati</taxon>
        <taxon>Bacillota</taxon>
        <taxon>Bacilli</taxon>
        <taxon>Bacillales</taxon>
        <taxon>Paenibacillaceae</taxon>
        <taxon>Paenibacillus</taxon>
    </lineage>
</organism>
<dbReference type="PANTHER" id="PTHR21310">
    <property type="entry name" value="AMINOGLYCOSIDE PHOSPHOTRANSFERASE-RELATED-RELATED"/>
    <property type="match status" value="1"/>
</dbReference>
<dbReference type="Proteomes" id="UP000092024">
    <property type="component" value="Unassembled WGS sequence"/>
</dbReference>
<gene>
    <name evidence="2" type="ORF">A7K91_15945</name>
</gene>
<accession>A0A1A5YEP3</accession>
<evidence type="ECO:0000259" key="1">
    <source>
        <dbReference type="Pfam" id="PF01636"/>
    </source>
</evidence>
<keyword evidence="3" id="KW-1185">Reference proteome</keyword>
<dbReference type="InterPro" id="IPR002575">
    <property type="entry name" value="Aminoglycoside_PTrfase"/>
</dbReference>
<protein>
    <recommendedName>
        <fullName evidence="1">Aminoglycoside phosphotransferase domain-containing protein</fullName>
    </recommendedName>
</protein>
<dbReference type="Gene3D" id="3.90.1200.10">
    <property type="match status" value="1"/>
</dbReference>